<organism evidence="2 3">
    <name type="scientific">Kolteria novifilia</name>
    <dbReference type="NCBI Taxonomy" id="2527975"/>
    <lineage>
        <taxon>Bacteria</taxon>
        <taxon>Pseudomonadati</taxon>
        <taxon>Planctomycetota</taxon>
        <taxon>Planctomycetia</taxon>
        <taxon>Kolteriales</taxon>
        <taxon>Kolteriaceae</taxon>
        <taxon>Kolteria</taxon>
    </lineage>
</organism>
<dbReference type="RefSeq" id="WP_145262886.1">
    <property type="nucleotide sequence ID" value="NZ_CP036279.1"/>
</dbReference>
<accession>A0A518BC76</accession>
<dbReference type="EMBL" id="CP036279">
    <property type="protein sequence ID" value="QDU64584.1"/>
    <property type="molecule type" value="Genomic_DNA"/>
</dbReference>
<evidence type="ECO:0000259" key="1">
    <source>
        <dbReference type="Pfam" id="PF00857"/>
    </source>
</evidence>
<sequence length="184" mass="20258">MRSPQLMSAGDTAILLVDVQEKLLPLIDRGDGVRQRCRYLLQAARILNIPVVATEQYPKGLGSTIPELAEFIASPFEKLTFSSYGIQEVRTKLGELGSPKVLLCGIEAHVCVQQTAFDLMADGFRVYLPIDATGSRRASDKEVAIDRMRGSGITITTAEAAVFEWTERAGTPEFKEISRLVKEN</sequence>
<evidence type="ECO:0000313" key="2">
    <source>
        <dbReference type="EMBL" id="QDU64584.1"/>
    </source>
</evidence>
<dbReference type="SUPFAM" id="SSF52499">
    <property type="entry name" value="Isochorismatase-like hydrolases"/>
    <property type="match status" value="1"/>
</dbReference>
<dbReference type="InterPro" id="IPR036380">
    <property type="entry name" value="Isochorismatase-like_sf"/>
</dbReference>
<dbReference type="PANTHER" id="PTHR14119:SF3">
    <property type="entry name" value="ISOCHORISMATASE DOMAIN-CONTAINING PROTEIN 2"/>
    <property type="match status" value="1"/>
</dbReference>
<dbReference type="InterPro" id="IPR000868">
    <property type="entry name" value="Isochorismatase-like_dom"/>
</dbReference>
<reference evidence="2 3" key="1">
    <citation type="submission" date="2019-02" db="EMBL/GenBank/DDBJ databases">
        <title>Deep-cultivation of Planctomycetes and their phenomic and genomic characterization uncovers novel biology.</title>
        <authorList>
            <person name="Wiegand S."/>
            <person name="Jogler M."/>
            <person name="Boedeker C."/>
            <person name="Pinto D."/>
            <person name="Vollmers J."/>
            <person name="Rivas-Marin E."/>
            <person name="Kohn T."/>
            <person name="Peeters S.H."/>
            <person name="Heuer A."/>
            <person name="Rast P."/>
            <person name="Oberbeckmann S."/>
            <person name="Bunk B."/>
            <person name="Jeske O."/>
            <person name="Meyerdierks A."/>
            <person name="Storesund J.E."/>
            <person name="Kallscheuer N."/>
            <person name="Luecker S."/>
            <person name="Lage O.M."/>
            <person name="Pohl T."/>
            <person name="Merkel B.J."/>
            <person name="Hornburger P."/>
            <person name="Mueller R.-W."/>
            <person name="Bruemmer F."/>
            <person name="Labrenz M."/>
            <person name="Spormann A.M."/>
            <person name="Op den Camp H."/>
            <person name="Overmann J."/>
            <person name="Amann R."/>
            <person name="Jetten M.S.M."/>
            <person name="Mascher T."/>
            <person name="Medema M.H."/>
            <person name="Devos D.P."/>
            <person name="Kaster A.-K."/>
            <person name="Ovreas L."/>
            <person name="Rohde M."/>
            <person name="Galperin M.Y."/>
            <person name="Jogler C."/>
        </authorList>
    </citation>
    <scope>NUCLEOTIDE SEQUENCE [LARGE SCALE GENOMIC DNA]</scope>
    <source>
        <strain evidence="2 3">Pan216</strain>
    </source>
</reference>
<dbReference type="Gene3D" id="3.40.50.850">
    <property type="entry name" value="Isochorismatase-like"/>
    <property type="match status" value="1"/>
</dbReference>
<dbReference type="CDD" id="cd01012">
    <property type="entry name" value="YcaC_related"/>
    <property type="match status" value="1"/>
</dbReference>
<dbReference type="PANTHER" id="PTHR14119">
    <property type="entry name" value="HYDROLASE"/>
    <property type="match status" value="1"/>
</dbReference>
<dbReference type="InterPro" id="IPR050993">
    <property type="entry name" value="Isochorismatase_domain"/>
</dbReference>
<feature type="domain" description="Isochorismatase-like" evidence="1">
    <location>
        <begin position="12"/>
        <end position="159"/>
    </location>
</feature>
<dbReference type="Proteomes" id="UP000317093">
    <property type="component" value="Chromosome"/>
</dbReference>
<dbReference type="KEGG" id="knv:Pan216_54740"/>
<evidence type="ECO:0000313" key="3">
    <source>
        <dbReference type="Proteomes" id="UP000317093"/>
    </source>
</evidence>
<keyword evidence="3" id="KW-1185">Reference proteome</keyword>
<name>A0A518BC76_9BACT</name>
<dbReference type="AlphaFoldDB" id="A0A518BC76"/>
<gene>
    <name evidence="2" type="ORF">Pan216_54740</name>
</gene>
<protein>
    <submittedName>
        <fullName evidence="2">Isochorismatase family protein</fullName>
    </submittedName>
</protein>
<proteinExistence type="predicted"/>
<dbReference type="OrthoDB" id="9789777at2"/>
<dbReference type="Pfam" id="PF00857">
    <property type="entry name" value="Isochorismatase"/>
    <property type="match status" value="1"/>
</dbReference>